<keyword evidence="4 5" id="KW-0472">Membrane</keyword>
<dbReference type="AlphaFoldDB" id="A0AAV2HM77"/>
<dbReference type="PANTHER" id="PTHR10671:SF108">
    <property type="entry name" value="CLAUDIN FAMILY PROTEIN-RELATED"/>
    <property type="match status" value="1"/>
</dbReference>
<dbReference type="GO" id="GO:0005886">
    <property type="term" value="C:plasma membrane"/>
    <property type="evidence" value="ECO:0007669"/>
    <property type="project" value="TreeGrafter"/>
</dbReference>
<protein>
    <submittedName>
        <fullName evidence="6">Uncharacterized protein</fullName>
    </submittedName>
</protein>
<dbReference type="Pfam" id="PF13903">
    <property type="entry name" value="Claudin_2"/>
    <property type="match status" value="1"/>
</dbReference>
<evidence type="ECO:0000256" key="4">
    <source>
        <dbReference type="ARBA" id="ARBA00023136"/>
    </source>
</evidence>
<evidence type="ECO:0000256" key="2">
    <source>
        <dbReference type="ARBA" id="ARBA00022692"/>
    </source>
</evidence>
<keyword evidence="7" id="KW-1185">Reference proteome</keyword>
<dbReference type="Proteomes" id="UP001497497">
    <property type="component" value="Unassembled WGS sequence"/>
</dbReference>
<feature type="transmembrane region" description="Helical" evidence="5">
    <location>
        <begin position="203"/>
        <end position="224"/>
    </location>
</feature>
<organism evidence="6 7">
    <name type="scientific">Lymnaea stagnalis</name>
    <name type="common">Great pond snail</name>
    <name type="synonym">Helix stagnalis</name>
    <dbReference type="NCBI Taxonomy" id="6523"/>
    <lineage>
        <taxon>Eukaryota</taxon>
        <taxon>Metazoa</taxon>
        <taxon>Spiralia</taxon>
        <taxon>Lophotrochozoa</taxon>
        <taxon>Mollusca</taxon>
        <taxon>Gastropoda</taxon>
        <taxon>Heterobranchia</taxon>
        <taxon>Euthyneura</taxon>
        <taxon>Panpulmonata</taxon>
        <taxon>Hygrophila</taxon>
        <taxon>Lymnaeoidea</taxon>
        <taxon>Lymnaeidae</taxon>
        <taxon>Lymnaea</taxon>
    </lineage>
</organism>
<keyword evidence="2 5" id="KW-0812">Transmembrane</keyword>
<feature type="transmembrane region" description="Helical" evidence="5">
    <location>
        <begin position="12"/>
        <end position="32"/>
    </location>
</feature>
<feature type="transmembrane region" description="Helical" evidence="5">
    <location>
        <begin position="109"/>
        <end position="130"/>
    </location>
</feature>
<reference evidence="6 7" key="1">
    <citation type="submission" date="2024-04" db="EMBL/GenBank/DDBJ databases">
        <authorList>
            <consortium name="Genoscope - CEA"/>
            <person name="William W."/>
        </authorList>
    </citation>
    <scope>NUCLEOTIDE SEQUENCE [LARGE SCALE GENOMIC DNA]</scope>
</reference>
<evidence type="ECO:0000313" key="6">
    <source>
        <dbReference type="EMBL" id="CAL1534488.1"/>
    </source>
</evidence>
<dbReference type="EMBL" id="CAXITT010000173">
    <property type="protein sequence ID" value="CAL1534488.1"/>
    <property type="molecule type" value="Genomic_DNA"/>
</dbReference>
<keyword evidence="3 5" id="KW-1133">Transmembrane helix</keyword>
<evidence type="ECO:0000313" key="7">
    <source>
        <dbReference type="Proteomes" id="UP001497497"/>
    </source>
</evidence>
<evidence type="ECO:0000256" key="3">
    <source>
        <dbReference type="ARBA" id="ARBA00022989"/>
    </source>
</evidence>
<comment type="caution">
    <text evidence="6">The sequence shown here is derived from an EMBL/GenBank/DDBJ whole genome shotgun (WGS) entry which is preliminary data.</text>
</comment>
<evidence type="ECO:0000256" key="5">
    <source>
        <dbReference type="SAM" id="Phobius"/>
    </source>
</evidence>
<sequence>MVWLKGIKPKTPTAVVLVGTGLLLIGVVLHIISMSTDYYAALSASDTKDAATGEAPQINYGLWRFCVELKSNETSCYTFGTVVKNKSSPSVFTTSNLLDTPQWLVSSQVLSIVSVIVAGSGVVAAISWIFTDLGCCVNLLLGVATCSSVIGGVLVLASDIVFAAKYTVDFYQDIGVQRNIFSSAQFKTLDDRLDFGWSFGLDIASGILCILATIPLLMISIFKLDTKQRRSSKNDELIFVSESAGHDRL</sequence>
<dbReference type="InterPro" id="IPR004031">
    <property type="entry name" value="PMP22/EMP/MP20/Claudin"/>
</dbReference>
<evidence type="ECO:0000256" key="1">
    <source>
        <dbReference type="ARBA" id="ARBA00004141"/>
    </source>
</evidence>
<dbReference type="Gene3D" id="1.20.140.150">
    <property type="match status" value="1"/>
</dbReference>
<dbReference type="PANTHER" id="PTHR10671">
    <property type="entry name" value="EPITHELIAL MEMBRANE PROTEIN-RELATED"/>
    <property type="match status" value="1"/>
</dbReference>
<gene>
    <name evidence="6" type="ORF">GSLYS_00008448001</name>
</gene>
<dbReference type="PROSITE" id="PS01346">
    <property type="entry name" value="CLAUDIN"/>
    <property type="match status" value="1"/>
</dbReference>
<name>A0AAV2HM77_LYMST</name>
<dbReference type="InterPro" id="IPR017974">
    <property type="entry name" value="Claudin_CS"/>
</dbReference>
<dbReference type="InterPro" id="IPR050579">
    <property type="entry name" value="PMP-22/EMP/MP20-like"/>
</dbReference>
<proteinExistence type="predicted"/>
<feature type="transmembrane region" description="Helical" evidence="5">
    <location>
        <begin position="137"/>
        <end position="157"/>
    </location>
</feature>
<comment type="subcellular location">
    <subcellularLocation>
        <location evidence="1">Membrane</location>
        <topology evidence="1">Multi-pass membrane protein</topology>
    </subcellularLocation>
</comment>
<accession>A0AAV2HM77</accession>